<protein>
    <submittedName>
        <fullName evidence="1">Uncharacterized protein</fullName>
    </submittedName>
</protein>
<evidence type="ECO:0000313" key="2">
    <source>
        <dbReference type="Proteomes" id="UP000660675"/>
    </source>
</evidence>
<dbReference type="Proteomes" id="UP000660675">
    <property type="component" value="Unassembled WGS sequence"/>
</dbReference>
<proteinExistence type="predicted"/>
<organism evidence="1 2">
    <name type="scientific">Streptomyces gelaticus</name>
    <dbReference type="NCBI Taxonomy" id="285446"/>
    <lineage>
        <taxon>Bacteria</taxon>
        <taxon>Bacillati</taxon>
        <taxon>Actinomycetota</taxon>
        <taxon>Actinomycetes</taxon>
        <taxon>Kitasatosporales</taxon>
        <taxon>Streptomycetaceae</taxon>
        <taxon>Streptomyces</taxon>
    </lineage>
</organism>
<gene>
    <name evidence="1" type="ORF">GCM10015535_30010</name>
</gene>
<name>A0ABQ2VY45_9ACTN</name>
<evidence type="ECO:0000313" key="1">
    <source>
        <dbReference type="EMBL" id="GGV84658.1"/>
    </source>
</evidence>
<reference evidence="2" key="1">
    <citation type="journal article" date="2019" name="Int. J. Syst. Evol. Microbiol.">
        <title>The Global Catalogue of Microorganisms (GCM) 10K type strain sequencing project: providing services to taxonomists for standard genome sequencing and annotation.</title>
        <authorList>
            <consortium name="The Broad Institute Genomics Platform"/>
            <consortium name="The Broad Institute Genome Sequencing Center for Infectious Disease"/>
            <person name="Wu L."/>
            <person name="Ma J."/>
        </authorList>
    </citation>
    <scope>NUCLEOTIDE SEQUENCE [LARGE SCALE GENOMIC DNA]</scope>
    <source>
        <strain evidence="2">JCM 4376</strain>
    </source>
</reference>
<accession>A0ABQ2VY45</accession>
<dbReference type="EMBL" id="BMTF01000008">
    <property type="protein sequence ID" value="GGV84658.1"/>
    <property type="molecule type" value="Genomic_DNA"/>
</dbReference>
<comment type="caution">
    <text evidence="1">The sequence shown here is derived from an EMBL/GenBank/DDBJ whole genome shotgun (WGS) entry which is preliminary data.</text>
</comment>
<sequence>MGTGPGVVDAPGVPGRSGVVPGSVGAMAVLPVASTGVGGRDGGFVDVTGLESLATVVGAAGRAARLTAAFGRVFGAAGSVRALGDVACRLVRPSLISLAYASRFRPRGVVRPASQDRTVARVTPTTVATCSSLSDFASRSLRRSSGEGSGWGEAISVGPCVMKDPPQGCTG</sequence>
<keyword evidence="2" id="KW-1185">Reference proteome</keyword>